<comment type="similarity">
    <text evidence="2">Belongs to the FAM81 family.</text>
</comment>
<dbReference type="PANTHER" id="PTHR22420:SF4">
    <property type="entry name" value="PROTEIN FAM81A"/>
    <property type="match status" value="1"/>
</dbReference>
<reference evidence="4" key="1">
    <citation type="submission" date="2024-06" db="EMBL/GenBank/DDBJ databases">
        <authorList>
            <person name="Liu X."/>
            <person name="Lenzi L."/>
            <person name="Haldenby T S."/>
            <person name="Uol C."/>
        </authorList>
    </citation>
    <scope>NUCLEOTIDE SEQUENCE</scope>
</reference>
<sequence length="368" mass="42053">MLSTDFSGPPHQTDRQGLLEWRIGMQETVTVGLLEKISLLKGEMLEQLKHIKHLERDQASRNESLYQELKGLSASIAAMDGEVKAFEENVRDKWKNVNAAAVTLRNLENHHVTSLSDVRARITRGDQAINTLSQKLSQLGDELRNISESEKRDIHDLTNLIRAGNERLTKEADSSKKTGELSSEVDRVSTKASASLQRTQEELHREITEMEHRLMQQVSEVHQVIRSGANDCINERHHLETKLTDMMTAQLNAIDARVVSAEEKAEEVKVDEELVARVEEIENDQAAFKQQVLKTFKEIEARMNRMSDDIYERHRSATEEIRDELRQGFAAMHDTITNMKSVLENKMRITEEGLQLEMGQLRKLIVLV</sequence>
<protein>
    <recommendedName>
        <fullName evidence="6">Protein FAM81A</fullName>
    </recommendedName>
</protein>
<evidence type="ECO:0000313" key="5">
    <source>
        <dbReference type="Proteomes" id="UP001497525"/>
    </source>
</evidence>
<feature type="compositionally biased region" description="Basic and acidic residues" evidence="3">
    <location>
        <begin position="168"/>
        <end position="189"/>
    </location>
</feature>
<dbReference type="SUPFAM" id="SSF58113">
    <property type="entry name" value="Apolipoprotein A-I"/>
    <property type="match status" value="1"/>
</dbReference>
<evidence type="ECO:0000256" key="3">
    <source>
        <dbReference type="SAM" id="MobiDB-lite"/>
    </source>
</evidence>
<name>A0AAV2T724_CALDB</name>
<feature type="region of interest" description="Disordered" evidence="3">
    <location>
        <begin position="168"/>
        <end position="199"/>
    </location>
</feature>
<comment type="caution">
    <text evidence="4">The sequence shown here is derived from an EMBL/GenBank/DDBJ whole genome shotgun (WGS) entry which is preliminary data.</text>
</comment>
<evidence type="ECO:0008006" key="6">
    <source>
        <dbReference type="Google" id="ProtNLM"/>
    </source>
</evidence>
<proteinExistence type="inferred from homology"/>
<evidence type="ECO:0000256" key="1">
    <source>
        <dbReference type="ARBA" id="ARBA00023054"/>
    </source>
</evidence>
<dbReference type="PANTHER" id="PTHR22420">
    <property type="entry name" value="PROTEIN FAM81A"/>
    <property type="match status" value="1"/>
</dbReference>
<evidence type="ECO:0000256" key="2">
    <source>
        <dbReference type="ARBA" id="ARBA00046344"/>
    </source>
</evidence>
<accession>A0AAV2T724</accession>
<keyword evidence="1" id="KW-0175">Coiled coil</keyword>
<dbReference type="EMBL" id="CAXLJL010000112">
    <property type="protein sequence ID" value="CAL5131987.1"/>
    <property type="molecule type" value="Genomic_DNA"/>
</dbReference>
<dbReference type="AlphaFoldDB" id="A0AAV2T724"/>
<gene>
    <name evidence="4" type="ORF">CDAUBV1_LOCUS4507</name>
</gene>
<evidence type="ECO:0000313" key="4">
    <source>
        <dbReference type="EMBL" id="CAL5131987.1"/>
    </source>
</evidence>
<dbReference type="InterPro" id="IPR029619">
    <property type="entry name" value="FAM81"/>
</dbReference>
<organism evidence="4 5">
    <name type="scientific">Calicophoron daubneyi</name>
    <name type="common">Rumen fluke</name>
    <name type="synonym">Paramphistomum daubneyi</name>
    <dbReference type="NCBI Taxonomy" id="300641"/>
    <lineage>
        <taxon>Eukaryota</taxon>
        <taxon>Metazoa</taxon>
        <taxon>Spiralia</taxon>
        <taxon>Lophotrochozoa</taxon>
        <taxon>Platyhelminthes</taxon>
        <taxon>Trematoda</taxon>
        <taxon>Digenea</taxon>
        <taxon>Plagiorchiida</taxon>
        <taxon>Pronocephalata</taxon>
        <taxon>Paramphistomoidea</taxon>
        <taxon>Paramphistomidae</taxon>
        <taxon>Calicophoron</taxon>
    </lineage>
</organism>
<dbReference type="Proteomes" id="UP001497525">
    <property type="component" value="Unassembled WGS sequence"/>
</dbReference>